<sequence length="99" mass="11577">MVLCCEIAFLEASRDYSFIHFRDGKKWLVVHPMKTVLENLPSTQFQRISRSYTVNLDCVTRFLGNMVYIGERDFLISPAYREAVWSCFTFLGSVRGIRK</sequence>
<evidence type="ECO:0000259" key="1">
    <source>
        <dbReference type="PROSITE" id="PS50930"/>
    </source>
</evidence>
<organism evidence="2 3">
    <name type="scientific">Odoribacter splanchnicus</name>
    <dbReference type="NCBI Taxonomy" id="28118"/>
    <lineage>
        <taxon>Bacteria</taxon>
        <taxon>Pseudomonadati</taxon>
        <taxon>Bacteroidota</taxon>
        <taxon>Bacteroidia</taxon>
        <taxon>Bacteroidales</taxon>
        <taxon>Odoribacteraceae</taxon>
        <taxon>Odoribacter</taxon>
    </lineage>
</organism>
<protein>
    <submittedName>
        <fullName evidence="2">LytTR family transcriptional regulator</fullName>
    </submittedName>
</protein>
<dbReference type="SMART" id="SM00850">
    <property type="entry name" value="LytTR"/>
    <property type="match status" value="1"/>
</dbReference>
<name>A0A412WGJ5_9BACT</name>
<gene>
    <name evidence="2" type="ORF">DWW24_09875</name>
</gene>
<feature type="domain" description="HTH LytTR-type" evidence="1">
    <location>
        <begin position="1"/>
        <end position="59"/>
    </location>
</feature>
<dbReference type="EMBL" id="QRYW01000019">
    <property type="protein sequence ID" value="RGV26290.1"/>
    <property type="molecule type" value="Genomic_DNA"/>
</dbReference>
<dbReference type="PROSITE" id="PS50930">
    <property type="entry name" value="HTH_LYTTR"/>
    <property type="match status" value="1"/>
</dbReference>
<evidence type="ECO:0000313" key="3">
    <source>
        <dbReference type="Proteomes" id="UP000283426"/>
    </source>
</evidence>
<dbReference type="Proteomes" id="UP000283426">
    <property type="component" value="Unassembled WGS sequence"/>
</dbReference>
<dbReference type="InterPro" id="IPR007492">
    <property type="entry name" value="LytTR_DNA-bd_dom"/>
</dbReference>
<reference evidence="2 3" key="1">
    <citation type="submission" date="2018-08" db="EMBL/GenBank/DDBJ databases">
        <title>A genome reference for cultivated species of the human gut microbiota.</title>
        <authorList>
            <person name="Zou Y."/>
            <person name="Xue W."/>
            <person name="Luo G."/>
        </authorList>
    </citation>
    <scope>NUCLEOTIDE SEQUENCE [LARGE SCALE GENOMIC DNA]</scope>
    <source>
        <strain evidence="2 3">AF14-6AC</strain>
    </source>
</reference>
<dbReference type="Gene3D" id="2.40.50.1020">
    <property type="entry name" value="LytTr DNA-binding domain"/>
    <property type="match status" value="1"/>
</dbReference>
<dbReference type="RefSeq" id="WP_118108058.1">
    <property type="nucleotide sequence ID" value="NZ_QRYW01000019.1"/>
</dbReference>
<dbReference type="AlphaFoldDB" id="A0A412WGJ5"/>
<proteinExistence type="predicted"/>
<comment type="caution">
    <text evidence="2">The sequence shown here is derived from an EMBL/GenBank/DDBJ whole genome shotgun (WGS) entry which is preliminary data.</text>
</comment>
<accession>A0A412WGJ5</accession>
<dbReference type="Pfam" id="PF04397">
    <property type="entry name" value="LytTR"/>
    <property type="match status" value="1"/>
</dbReference>
<evidence type="ECO:0000313" key="2">
    <source>
        <dbReference type="EMBL" id="RGV26290.1"/>
    </source>
</evidence>
<dbReference type="GO" id="GO:0003677">
    <property type="term" value="F:DNA binding"/>
    <property type="evidence" value="ECO:0007669"/>
    <property type="project" value="InterPro"/>
</dbReference>